<keyword evidence="2" id="KW-1185">Reference proteome</keyword>
<comment type="caution">
    <text evidence="1">The sequence shown here is derived from an EMBL/GenBank/DDBJ whole genome shotgun (WGS) entry which is preliminary data.</text>
</comment>
<name>A0AAD7CY52_MYCRO</name>
<organism evidence="1 2">
    <name type="scientific">Mycena rosella</name>
    <name type="common">Pink bonnet</name>
    <name type="synonym">Agaricus rosellus</name>
    <dbReference type="NCBI Taxonomy" id="1033263"/>
    <lineage>
        <taxon>Eukaryota</taxon>
        <taxon>Fungi</taxon>
        <taxon>Dikarya</taxon>
        <taxon>Basidiomycota</taxon>
        <taxon>Agaricomycotina</taxon>
        <taxon>Agaricomycetes</taxon>
        <taxon>Agaricomycetidae</taxon>
        <taxon>Agaricales</taxon>
        <taxon>Marasmiineae</taxon>
        <taxon>Mycenaceae</taxon>
        <taxon>Mycena</taxon>
    </lineage>
</organism>
<protein>
    <submittedName>
        <fullName evidence="1">Uncharacterized protein</fullName>
    </submittedName>
</protein>
<dbReference type="AlphaFoldDB" id="A0AAD7CY52"/>
<sequence length="186" mass="20125">MSISFRPMTGPCTGGVAPLNLELGHRMCMGHERLDAIMPPPRVGRHVTRERIGAQVTQYFKDFINLCPPPSSFPVVVLKLIGWNLQSLTEKDGVVYDQATRNEMTQMAKILKGNGTAAPDAPTLGLFAAQGAGLLHRVSVASMRVSVAQMRVNPASMRVNPAPVRASPASLCDGPRYCIEHLFTSS</sequence>
<proteinExistence type="predicted"/>
<gene>
    <name evidence="1" type="ORF">B0H17DRAFT_1209631</name>
</gene>
<evidence type="ECO:0000313" key="1">
    <source>
        <dbReference type="EMBL" id="KAJ7669669.1"/>
    </source>
</evidence>
<evidence type="ECO:0000313" key="2">
    <source>
        <dbReference type="Proteomes" id="UP001221757"/>
    </source>
</evidence>
<dbReference type="Proteomes" id="UP001221757">
    <property type="component" value="Unassembled WGS sequence"/>
</dbReference>
<accession>A0AAD7CY52</accession>
<dbReference type="EMBL" id="JARKIE010000186">
    <property type="protein sequence ID" value="KAJ7669669.1"/>
    <property type="molecule type" value="Genomic_DNA"/>
</dbReference>
<reference evidence="1" key="1">
    <citation type="submission" date="2023-03" db="EMBL/GenBank/DDBJ databases">
        <title>Massive genome expansion in bonnet fungi (Mycena s.s.) driven by repeated elements and novel gene families across ecological guilds.</title>
        <authorList>
            <consortium name="Lawrence Berkeley National Laboratory"/>
            <person name="Harder C.B."/>
            <person name="Miyauchi S."/>
            <person name="Viragh M."/>
            <person name="Kuo A."/>
            <person name="Thoen E."/>
            <person name="Andreopoulos B."/>
            <person name="Lu D."/>
            <person name="Skrede I."/>
            <person name="Drula E."/>
            <person name="Henrissat B."/>
            <person name="Morin E."/>
            <person name="Kohler A."/>
            <person name="Barry K."/>
            <person name="LaButti K."/>
            <person name="Morin E."/>
            <person name="Salamov A."/>
            <person name="Lipzen A."/>
            <person name="Mereny Z."/>
            <person name="Hegedus B."/>
            <person name="Baldrian P."/>
            <person name="Stursova M."/>
            <person name="Weitz H."/>
            <person name="Taylor A."/>
            <person name="Grigoriev I.V."/>
            <person name="Nagy L.G."/>
            <person name="Martin F."/>
            <person name="Kauserud H."/>
        </authorList>
    </citation>
    <scope>NUCLEOTIDE SEQUENCE</scope>
    <source>
        <strain evidence="1">CBHHK067</strain>
    </source>
</reference>